<sequence>MPATAVSLSDSGPPAGVIGENQPLQHSITLTATGLPASRLPELAPASNQAFQVRVDSVELDEEITEQGLVSRRVEHLSLVPRRTGELSFPRWISPGGTWAKTGHAMPACPNGCWRYRPT</sequence>
<gene>
    <name evidence="2" type="ORF">ACFQDL_00930</name>
</gene>
<dbReference type="Proteomes" id="UP001596422">
    <property type="component" value="Unassembled WGS sequence"/>
</dbReference>
<evidence type="ECO:0000313" key="2">
    <source>
        <dbReference type="EMBL" id="MFC6668835.1"/>
    </source>
</evidence>
<protein>
    <submittedName>
        <fullName evidence="2">Uncharacterized protein</fullName>
    </submittedName>
</protein>
<reference evidence="3" key="1">
    <citation type="journal article" date="2019" name="Int. J. Syst. Evol. Microbiol.">
        <title>The Global Catalogue of Microorganisms (GCM) 10K type strain sequencing project: providing services to taxonomists for standard genome sequencing and annotation.</title>
        <authorList>
            <consortium name="The Broad Institute Genomics Platform"/>
            <consortium name="The Broad Institute Genome Sequencing Center for Infectious Disease"/>
            <person name="Wu L."/>
            <person name="Ma J."/>
        </authorList>
    </citation>
    <scope>NUCLEOTIDE SEQUENCE [LARGE SCALE GENOMIC DNA]</scope>
    <source>
        <strain evidence="3">NBRC 111756</strain>
    </source>
</reference>
<proteinExistence type="predicted"/>
<dbReference type="RefSeq" id="WP_379907395.1">
    <property type="nucleotide sequence ID" value="NZ_JBHSWE010000001.1"/>
</dbReference>
<name>A0ABW1ZSW5_9GAMM</name>
<organism evidence="2 3">
    <name type="scientific">Marinobacterium aestuariivivens</name>
    <dbReference type="NCBI Taxonomy" id="1698799"/>
    <lineage>
        <taxon>Bacteria</taxon>
        <taxon>Pseudomonadati</taxon>
        <taxon>Pseudomonadota</taxon>
        <taxon>Gammaproteobacteria</taxon>
        <taxon>Oceanospirillales</taxon>
        <taxon>Oceanospirillaceae</taxon>
        <taxon>Marinobacterium</taxon>
    </lineage>
</organism>
<feature type="compositionally biased region" description="Polar residues" evidence="1">
    <location>
        <begin position="1"/>
        <end position="10"/>
    </location>
</feature>
<comment type="caution">
    <text evidence="2">The sequence shown here is derived from an EMBL/GenBank/DDBJ whole genome shotgun (WGS) entry which is preliminary data.</text>
</comment>
<evidence type="ECO:0000313" key="3">
    <source>
        <dbReference type="Proteomes" id="UP001596422"/>
    </source>
</evidence>
<evidence type="ECO:0000256" key="1">
    <source>
        <dbReference type="SAM" id="MobiDB-lite"/>
    </source>
</evidence>
<dbReference type="EMBL" id="JBHSWE010000001">
    <property type="protein sequence ID" value="MFC6668835.1"/>
    <property type="molecule type" value="Genomic_DNA"/>
</dbReference>
<feature type="region of interest" description="Disordered" evidence="1">
    <location>
        <begin position="1"/>
        <end position="21"/>
    </location>
</feature>
<accession>A0ABW1ZSW5</accession>
<keyword evidence="3" id="KW-1185">Reference proteome</keyword>